<dbReference type="EMBL" id="VSSQ01011771">
    <property type="protein sequence ID" value="MPM47673.1"/>
    <property type="molecule type" value="Genomic_DNA"/>
</dbReference>
<protein>
    <recommendedName>
        <fullName evidence="3">Polysaccharide biosynthesis protein CapD-like domain-containing protein</fullName>
    </recommendedName>
</protein>
<name>A0A645AA16_9ZZZZ</name>
<evidence type="ECO:0000256" key="1">
    <source>
        <dbReference type="ARBA" id="ARBA00007430"/>
    </source>
</evidence>
<comment type="caution">
    <text evidence="4">The sequence shown here is derived from an EMBL/GenBank/DDBJ whole genome shotgun (WGS) entry which is preliminary data.</text>
</comment>
<feature type="transmembrane region" description="Helical" evidence="2">
    <location>
        <begin position="15"/>
        <end position="36"/>
    </location>
</feature>
<dbReference type="CDD" id="cd05237">
    <property type="entry name" value="UDP_invert_4-6DH_SDR_e"/>
    <property type="match status" value="1"/>
</dbReference>
<feature type="domain" description="Polysaccharide biosynthesis protein CapD-like" evidence="3">
    <location>
        <begin position="224"/>
        <end position="507"/>
    </location>
</feature>
<dbReference type="InterPro" id="IPR036291">
    <property type="entry name" value="NAD(P)-bd_dom_sf"/>
</dbReference>
<keyword evidence="2" id="KW-0472">Membrane</keyword>
<feature type="transmembrane region" description="Helical" evidence="2">
    <location>
        <begin position="42"/>
        <end position="65"/>
    </location>
</feature>
<evidence type="ECO:0000256" key="2">
    <source>
        <dbReference type="SAM" id="Phobius"/>
    </source>
</evidence>
<dbReference type="Pfam" id="PF13727">
    <property type="entry name" value="CoA_binding_3"/>
    <property type="match status" value="1"/>
</dbReference>
<dbReference type="SUPFAM" id="SSF51735">
    <property type="entry name" value="NAD(P)-binding Rossmann-fold domains"/>
    <property type="match status" value="2"/>
</dbReference>
<reference evidence="4" key="1">
    <citation type="submission" date="2019-08" db="EMBL/GenBank/DDBJ databases">
        <authorList>
            <person name="Kucharzyk K."/>
            <person name="Murdoch R.W."/>
            <person name="Higgins S."/>
            <person name="Loffler F."/>
        </authorList>
    </citation>
    <scope>NUCLEOTIDE SEQUENCE</scope>
</reference>
<keyword evidence="2" id="KW-0812">Transmembrane</keyword>
<dbReference type="InterPro" id="IPR003869">
    <property type="entry name" value="Polysac_CapD-like"/>
</dbReference>
<accession>A0A645AA16</accession>
<sequence>MYSNLWRYAHTKDFLMCYAISTLAGILFLVYCAIFLDILPVIFCICFCMLAQVLLTGSRISYFFFRSVITNRNIDASVKRKDVLIVGAGMAAEIFIQENVNNRNANMNIVCAVDDDLEKKNRKIRNVKVKGTTQDLKYLVNKYNPDSILVAIPSLDSANKIRILKICEECGCEILIMKDLHALMTSKSELSEQVRKIKIEDILGRKLITFDEISKMTYVKNKVVLITGGGGSIGSELCRQIAMLGPKKLVVLDINENNAFEIWQELLRRHGRKFPVAIEICSVRNLSKLDYILETHRPNIIFHAAAHKHVPFMEQNPEEAVHNNIFGTFNLATLAEKYEIERFILVSTDKAVNPTSFMGASKRFCEMIVQYMAKNSSVKFAAVRFGNVLGSNGSVVPLFSKQIEEGGPVTVTHPDIERYFMTIPEAVSLILETADIAKGGEIFVLDMGKPVKIIELAETMIRLAGAKPYVDINIEFTGLRPGEKLYEELLLNDSEFTKTKNNKIFIEKPMDLMLGCVPEMLNELKTVVESNNKMLIIETMQKAVNTYKTSDIGYNKNQIYEIKMCNNLISEEV</sequence>
<gene>
    <name evidence="4" type="ORF">SDC9_94385</name>
</gene>
<dbReference type="InterPro" id="IPR051203">
    <property type="entry name" value="Polysaccharide_Synthase-Rel"/>
</dbReference>
<dbReference type="Gene3D" id="3.40.50.720">
    <property type="entry name" value="NAD(P)-binding Rossmann-like Domain"/>
    <property type="match status" value="2"/>
</dbReference>
<proteinExistence type="inferred from homology"/>
<comment type="similarity">
    <text evidence="1">Belongs to the polysaccharide synthase family.</text>
</comment>
<evidence type="ECO:0000313" key="4">
    <source>
        <dbReference type="EMBL" id="MPM47673.1"/>
    </source>
</evidence>
<organism evidence="4">
    <name type="scientific">bioreactor metagenome</name>
    <dbReference type="NCBI Taxonomy" id="1076179"/>
    <lineage>
        <taxon>unclassified sequences</taxon>
        <taxon>metagenomes</taxon>
        <taxon>ecological metagenomes</taxon>
    </lineage>
</organism>
<dbReference type="AlphaFoldDB" id="A0A645AA16"/>
<keyword evidence="2" id="KW-1133">Transmembrane helix</keyword>
<dbReference type="PANTHER" id="PTHR43318">
    <property type="entry name" value="UDP-N-ACETYLGLUCOSAMINE 4,6-DEHYDRATASE"/>
    <property type="match status" value="1"/>
</dbReference>
<evidence type="ECO:0000259" key="3">
    <source>
        <dbReference type="Pfam" id="PF02719"/>
    </source>
</evidence>
<dbReference type="PANTHER" id="PTHR43318:SF1">
    <property type="entry name" value="POLYSACCHARIDE BIOSYNTHESIS PROTEIN EPSC-RELATED"/>
    <property type="match status" value="1"/>
</dbReference>
<dbReference type="Pfam" id="PF02719">
    <property type="entry name" value="Polysacc_synt_2"/>
    <property type="match status" value="1"/>
</dbReference>